<evidence type="ECO:0000313" key="2">
    <source>
        <dbReference type="Proteomes" id="UP001065298"/>
    </source>
</evidence>
<keyword evidence="2" id="KW-1185">Reference proteome</keyword>
<name>A0ACC0QH76_9HYPO</name>
<protein>
    <submittedName>
        <fullName evidence="1">Uncharacterized protein</fullName>
    </submittedName>
</protein>
<dbReference type="EMBL" id="CM046513">
    <property type="protein sequence ID" value="KAI8652825.1"/>
    <property type="molecule type" value="Genomic_DNA"/>
</dbReference>
<reference evidence="1" key="1">
    <citation type="submission" date="2022-06" db="EMBL/GenBank/DDBJ databases">
        <title>Fusarium solani species complex genomes reveal bases of compartmentalisation and animal pathogenesis.</title>
        <authorList>
            <person name="Tsai I.J."/>
        </authorList>
    </citation>
    <scope>NUCLEOTIDE SEQUENCE</scope>
    <source>
        <strain evidence="1">Fu6.1</strain>
    </source>
</reference>
<evidence type="ECO:0000313" key="1">
    <source>
        <dbReference type="EMBL" id="KAI8652825.1"/>
    </source>
</evidence>
<comment type="caution">
    <text evidence="1">The sequence shown here is derived from an EMBL/GenBank/DDBJ whole genome shotgun (WGS) entry which is preliminary data.</text>
</comment>
<organism evidence="1 2">
    <name type="scientific">Fusarium keratoplasticum</name>
    <dbReference type="NCBI Taxonomy" id="1328300"/>
    <lineage>
        <taxon>Eukaryota</taxon>
        <taxon>Fungi</taxon>
        <taxon>Dikarya</taxon>
        <taxon>Ascomycota</taxon>
        <taxon>Pezizomycotina</taxon>
        <taxon>Sordariomycetes</taxon>
        <taxon>Hypocreomycetidae</taxon>
        <taxon>Hypocreales</taxon>
        <taxon>Nectriaceae</taxon>
        <taxon>Fusarium</taxon>
        <taxon>Fusarium solani species complex</taxon>
    </lineage>
</organism>
<gene>
    <name evidence="1" type="ORF">NCS57_01348100</name>
</gene>
<accession>A0ACC0QH76</accession>
<dbReference type="Proteomes" id="UP001065298">
    <property type="component" value="Chromosome 11"/>
</dbReference>
<sequence length="445" mass="51511">MSEPNPQSNSPLIKLPREVRDAIYLEVWRFTGLRQHIVAHWGASDSQDAKPHYCRWKCCTEFEVEDRLQELIENVRIQKGIPLGDHIKGSPVSARLDYQGLLSSPWDNHWKCWLEIAEGYGREYKPASVGPVTGHSVSTSGCRCWKDLAKDPEDSKAYWDRKPTAPPPKPPSRWKRAVEKVKKVKEAIRPPPPPSPSPEPTWTGSPYMPMLLCCKLLSPEIIESLYRSTTFIFTDLKAWQFWLGYCEPHPQKSDWPDLGEAPRAFLNYTKSIELCLHPSFRFEVPCTVPALCAHPEQLHDPYDFHWLSIDRFQNLRSLKIWMSARTLSEFQRQSPNQWRHHRIDQFSMDELRKTFSSFDNLDEFIISTPLAENIGPEDGYVQDVMKQPNHHIWKRGTGDHFHPLMDMDLGTGGPITQVITNPERTVHPWTYQLSVSYSFRLTGLI</sequence>
<proteinExistence type="predicted"/>